<dbReference type="GO" id="GO:0016020">
    <property type="term" value="C:membrane"/>
    <property type="evidence" value="ECO:0007669"/>
    <property type="project" value="UniProtKB-SubCell"/>
</dbReference>
<sequence>LLSPVLIPVGALLFVTFLGLLSAGLFVAAVVFGALWFYNYLNGRRPPGSDQVDYARMRIVDTANHVKDYAKEYGGYLQGNKQDAAPGAEIYLLFFVFCFVKSCFSLLVRMGLKRIMCSYCHQGMFYRSLGV</sequence>
<feature type="transmembrane region" description="Helical" evidence="8">
    <location>
        <begin position="12"/>
        <end position="38"/>
    </location>
</feature>
<dbReference type="GO" id="GO:0012511">
    <property type="term" value="C:monolayer-surrounded lipid storage body"/>
    <property type="evidence" value="ECO:0007669"/>
    <property type="project" value="InterPro"/>
</dbReference>
<accession>B1PIE9</accession>
<evidence type="ECO:0000256" key="2">
    <source>
        <dbReference type="ARBA" id="ARBA00004502"/>
    </source>
</evidence>
<dbReference type="GO" id="GO:0019915">
    <property type="term" value="P:lipid storage"/>
    <property type="evidence" value="ECO:0007669"/>
    <property type="project" value="TreeGrafter"/>
</dbReference>
<keyword evidence="4" id="KW-0551">Lipid droplet</keyword>
<evidence type="ECO:0000256" key="3">
    <source>
        <dbReference type="ARBA" id="ARBA00010858"/>
    </source>
</evidence>
<evidence type="ECO:0000256" key="4">
    <source>
        <dbReference type="ARBA" id="ARBA00022677"/>
    </source>
</evidence>
<protein>
    <submittedName>
        <fullName evidence="9">Putative oleosin</fullName>
    </submittedName>
</protein>
<organism evidence="9">
    <name type="scientific">Cupressus sempervirens</name>
    <name type="common">Italian cypress</name>
    <dbReference type="NCBI Taxonomy" id="13469"/>
    <lineage>
        <taxon>Eukaryota</taxon>
        <taxon>Viridiplantae</taxon>
        <taxon>Streptophyta</taxon>
        <taxon>Embryophyta</taxon>
        <taxon>Tracheophyta</taxon>
        <taxon>Spermatophyta</taxon>
        <taxon>Pinopsida</taxon>
        <taxon>Pinidae</taxon>
        <taxon>Conifers II</taxon>
        <taxon>Cupressales</taxon>
        <taxon>Cupressaceae</taxon>
        <taxon>Cupressus</taxon>
    </lineage>
</organism>
<comment type="similarity">
    <text evidence="3">Belongs to the oleosin family.</text>
</comment>
<evidence type="ECO:0000256" key="5">
    <source>
        <dbReference type="ARBA" id="ARBA00022692"/>
    </source>
</evidence>
<reference evidence="9" key="1">
    <citation type="journal article" date="2009" name="Gene">
        <title>Genotype-specific regulation of cold-responsive genes in cypress (Cupressus sempervirens L.).</title>
        <authorList>
            <person name="Pedron L."/>
            <person name="Baldi P."/>
            <person name="Hietala A.M."/>
            <person name="La Porta N."/>
        </authorList>
    </citation>
    <scope>NUCLEOTIDE SEQUENCE</scope>
</reference>
<dbReference type="Pfam" id="PF01277">
    <property type="entry name" value="Oleosin"/>
    <property type="match status" value="1"/>
</dbReference>
<evidence type="ECO:0000256" key="8">
    <source>
        <dbReference type="SAM" id="Phobius"/>
    </source>
</evidence>
<dbReference type="EMBL" id="EU430721">
    <property type="protein sequence ID" value="ACA30297.1"/>
    <property type="molecule type" value="mRNA"/>
</dbReference>
<feature type="non-terminal residue" evidence="9">
    <location>
        <position position="1"/>
    </location>
</feature>
<feature type="transmembrane region" description="Helical" evidence="8">
    <location>
        <begin position="90"/>
        <end position="108"/>
    </location>
</feature>
<comment type="subcellular location">
    <subcellularLocation>
        <location evidence="2">Lipid droplet</location>
    </subcellularLocation>
    <subcellularLocation>
        <location evidence="1">Membrane</location>
        <topology evidence="1">Multi-pass membrane protein</topology>
    </subcellularLocation>
</comment>
<proteinExistence type="evidence at transcript level"/>
<keyword evidence="7 8" id="KW-0472">Membrane</keyword>
<dbReference type="PANTHER" id="PTHR33203:SF4">
    <property type="entry name" value="F27J15.22"/>
    <property type="match status" value="1"/>
</dbReference>
<name>B1PIE9_CUPSE</name>
<keyword evidence="6 8" id="KW-1133">Transmembrane helix</keyword>
<evidence type="ECO:0000256" key="6">
    <source>
        <dbReference type="ARBA" id="ARBA00022989"/>
    </source>
</evidence>
<evidence type="ECO:0000256" key="7">
    <source>
        <dbReference type="ARBA" id="ARBA00023136"/>
    </source>
</evidence>
<feature type="non-terminal residue" evidence="9">
    <location>
        <position position="131"/>
    </location>
</feature>
<dbReference type="AlphaFoldDB" id="B1PIE9"/>
<dbReference type="InterPro" id="IPR000136">
    <property type="entry name" value="Oleosin"/>
</dbReference>
<evidence type="ECO:0000256" key="1">
    <source>
        <dbReference type="ARBA" id="ARBA00004141"/>
    </source>
</evidence>
<dbReference type="PANTHER" id="PTHR33203">
    <property type="entry name" value="OLEOSIN"/>
    <property type="match status" value="1"/>
</dbReference>
<keyword evidence="5 8" id="KW-0812">Transmembrane</keyword>
<evidence type="ECO:0000313" key="9">
    <source>
        <dbReference type="EMBL" id="ACA30297.1"/>
    </source>
</evidence>